<proteinExistence type="predicted"/>
<dbReference type="InterPro" id="IPR050248">
    <property type="entry name" value="Polysacc_deacetylase_ArnD"/>
</dbReference>
<feature type="domain" description="NodB homology" evidence="1">
    <location>
        <begin position="54"/>
        <end position="233"/>
    </location>
</feature>
<evidence type="ECO:0000313" key="2">
    <source>
        <dbReference type="EMBL" id="BDG60901.1"/>
    </source>
</evidence>
<dbReference type="AlphaFoldDB" id="A0AA35G688"/>
<dbReference type="InterPro" id="IPR011330">
    <property type="entry name" value="Glyco_hydro/deAcase_b/a-brl"/>
</dbReference>
<dbReference type="Gene3D" id="3.20.20.370">
    <property type="entry name" value="Glycoside hydrolase/deacetylase"/>
    <property type="match status" value="1"/>
</dbReference>
<keyword evidence="3" id="KW-1185">Reference proteome</keyword>
<gene>
    <name evidence="2" type="ORF">caldi_19910</name>
</gene>
<dbReference type="GO" id="GO:0016810">
    <property type="term" value="F:hydrolase activity, acting on carbon-nitrogen (but not peptide) bonds"/>
    <property type="evidence" value="ECO:0007669"/>
    <property type="project" value="InterPro"/>
</dbReference>
<dbReference type="PANTHER" id="PTHR10587:SF128">
    <property type="entry name" value="POLYSACCHARIDE DEACETYLASE PDAB-RELATED"/>
    <property type="match status" value="1"/>
</dbReference>
<reference evidence="2" key="1">
    <citation type="submission" date="2022-03" db="EMBL/GenBank/DDBJ databases">
        <title>Complete genome sequence of Caldinitratiruptor microaerophilus.</title>
        <authorList>
            <person name="Mukaiyama R."/>
            <person name="Nishiyama T."/>
            <person name="Ueda K."/>
        </authorList>
    </citation>
    <scope>NUCLEOTIDE SEQUENCE</scope>
    <source>
        <strain evidence="2">JCM 16183</strain>
    </source>
</reference>
<dbReference type="GO" id="GO:0005975">
    <property type="term" value="P:carbohydrate metabolic process"/>
    <property type="evidence" value="ECO:0007669"/>
    <property type="project" value="InterPro"/>
</dbReference>
<dbReference type="PANTHER" id="PTHR10587">
    <property type="entry name" value="GLYCOSYL TRANSFERASE-RELATED"/>
    <property type="match status" value="1"/>
</dbReference>
<accession>A0AA35G688</accession>
<dbReference type="Pfam" id="PF01522">
    <property type="entry name" value="Polysacc_deac_1"/>
    <property type="match status" value="1"/>
</dbReference>
<evidence type="ECO:0000313" key="3">
    <source>
        <dbReference type="Proteomes" id="UP001163687"/>
    </source>
</evidence>
<dbReference type="Proteomes" id="UP001163687">
    <property type="component" value="Chromosome"/>
</dbReference>
<dbReference type="PROSITE" id="PS51677">
    <property type="entry name" value="NODB"/>
    <property type="match status" value="1"/>
</dbReference>
<name>A0AA35G688_9FIRM</name>
<protein>
    <submittedName>
        <fullName evidence="2">Polysaccharide deacetylase PdaB family</fullName>
    </submittedName>
</protein>
<evidence type="ECO:0000259" key="1">
    <source>
        <dbReference type="PROSITE" id="PS51677"/>
    </source>
</evidence>
<dbReference type="KEGG" id="cmic:caldi_19910"/>
<dbReference type="EMBL" id="AP025628">
    <property type="protein sequence ID" value="BDG60901.1"/>
    <property type="molecule type" value="Genomic_DNA"/>
</dbReference>
<organism evidence="2 3">
    <name type="scientific">Caldinitratiruptor microaerophilus</name>
    <dbReference type="NCBI Taxonomy" id="671077"/>
    <lineage>
        <taxon>Bacteria</taxon>
        <taxon>Bacillati</taxon>
        <taxon>Bacillota</taxon>
        <taxon>Clostridia</taxon>
        <taxon>Eubacteriales</taxon>
        <taxon>Symbiobacteriaceae</taxon>
        <taxon>Caldinitratiruptor</taxon>
    </lineage>
</organism>
<dbReference type="InterPro" id="IPR002509">
    <property type="entry name" value="NODB_dom"/>
</dbReference>
<dbReference type="SUPFAM" id="SSF88713">
    <property type="entry name" value="Glycoside hydrolase/deacetylase"/>
    <property type="match status" value="1"/>
</dbReference>
<sequence length="258" mass="28095">MRRFALVGGIVVAAAAVGYPVLRAPVPEREVAPASAQGMPAHLRPIYSARTADPVLALTFDISWGNRTWPKVLEILEKEQVRATFFLSGPWAQKHPEAVKQIVAGGHEIASHGHRHDNFSRLGRAGTAENIQTAHAILREVSGREPRLIRPPNGDFDAVSLQATRDVGYETVIWSVDSLDWKNPGVGVMVQRVLSLAHPGAIVLFHASDSSKQVHEALPRVIRGLRQKGYAFMTVGEMLARYGPDPTGCIRVPGRTGC</sequence>
<dbReference type="GO" id="GO:0016020">
    <property type="term" value="C:membrane"/>
    <property type="evidence" value="ECO:0007669"/>
    <property type="project" value="TreeGrafter"/>
</dbReference>